<dbReference type="AlphaFoldDB" id="A0A6L5YRJ6"/>
<name>A0A6L5YRJ6_9FIRM</name>
<comment type="caution">
    <text evidence="1">The sequence shown here is derived from an EMBL/GenBank/DDBJ whole genome shotgun (WGS) entry which is preliminary data.</text>
</comment>
<accession>A0A6L5YRJ6</accession>
<sequence length="87" mass="10047">MAEEFKEYATFTVTDKDGQEVELAVVDEFEFEHKNYVAGAKIEGDTISQDGVYIYRVKVKEEDFTVEKITNSVEYQKIANAYMEMEA</sequence>
<protein>
    <submittedName>
        <fullName evidence="1">DUF1292 domain-containing protein</fullName>
    </submittedName>
</protein>
<dbReference type="EMBL" id="VUNI01000015">
    <property type="protein sequence ID" value="MST75213.1"/>
    <property type="molecule type" value="Genomic_DNA"/>
</dbReference>
<dbReference type="RefSeq" id="WP_154430176.1">
    <property type="nucleotide sequence ID" value="NZ_VUNI01000015.1"/>
</dbReference>
<dbReference type="Pfam" id="PF06949">
    <property type="entry name" value="DUF1292"/>
    <property type="match status" value="1"/>
</dbReference>
<organism evidence="1 2">
    <name type="scientific">Roseburia porci</name>
    <dbReference type="NCBI Taxonomy" id="2605790"/>
    <lineage>
        <taxon>Bacteria</taxon>
        <taxon>Bacillati</taxon>
        <taxon>Bacillota</taxon>
        <taxon>Clostridia</taxon>
        <taxon>Lachnospirales</taxon>
        <taxon>Lachnospiraceae</taxon>
        <taxon>Roseburia</taxon>
    </lineage>
</organism>
<evidence type="ECO:0000313" key="1">
    <source>
        <dbReference type="EMBL" id="MST75213.1"/>
    </source>
</evidence>
<dbReference type="Proteomes" id="UP000474024">
    <property type="component" value="Unassembled WGS sequence"/>
</dbReference>
<reference evidence="1 2" key="1">
    <citation type="submission" date="2019-08" db="EMBL/GenBank/DDBJ databases">
        <title>In-depth cultivation of the pig gut microbiome towards novel bacterial diversity and tailored functional studies.</title>
        <authorList>
            <person name="Wylensek D."/>
            <person name="Hitch T.C.A."/>
            <person name="Clavel T."/>
        </authorList>
    </citation>
    <scope>NUCLEOTIDE SEQUENCE [LARGE SCALE GENOMIC DNA]</scope>
    <source>
        <strain evidence="1 2">MUC/MUC-530-WT-4D</strain>
    </source>
</reference>
<gene>
    <name evidence="1" type="ORF">FYJ75_09280</name>
</gene>
<keyword evidence="2" id="KW-1185">Reference proteome</keyword>
<proteinExistence type="predicted"/>
<evidence type="ECO:0000313" key="2">
    <source>
        <dbReference type="Proteomes" id="UP000474024"/>
    </source>
</evidence>
<dbReference type="InterPro" id="IPR009711">
    <property type="entry name" value="UPF0473"/>
</dbReference>